<dbReference type="EMBL" id="UINC01046364">
    <property type="protein sequence ID" value="SVB54284.1"/>
    <property type="molecule type" value="Genomic_DNA"/>
</dbReference>
<reference evidence="1" key="1">
    <citation type="submission" date="2018-05" db="EMBL/GenBank/DDBJ databases">
        <authorList>
            <person name="Lanie J.A."/>
            <person name="Ng W.-L."/>
            <person name="Kazmierczak K.M."/>
            <person name="Andrzejewski T.M."/>
            <person name="Davidsen T.M."/>
            <person name="Wayne K.J."/>
            <person name="Tettelin H."/>
            <person name="Glass J.I."/>
            <person name="Rusch D."/>
            <person name="Podicherti R."/>
            <person name="Tsui H.-C.T."/>
            <person name="Winkler M.E."/>
        </authorList>
    </citation>
    <scope>NUCLEOTIDE SEQUENCE</scope>
</reference>
<evidence type="ECO:0000313" key="1">
    <source>
        <dbReference type="EMBL" id="SVB54284.1"/>
    </source>
</evidence>
<feature type="non-terminal residue" evidence="1">
    <location>
        <position position="185"/>
    </location>
</feature>
<accession>A0A382EVW1</accession>
<dbReference type="PANTHER" id="PTHR33546:SF1">
    <property type="entry name" value="LARGE, MULTIFUNCTIONAL SECRETED PROTEIN"/>
    <property type="match status" value="1"/>
</dbReference>
<evidence type="ECO:0008006" key="2">
    <source>
        <dbReference type="Google" id="ProtNLM"/>
    </source>
</evidence>
<dbReference type="SUPFAM" id="SSF63829">
    <property type="entry name" value="Calcium-dependent phosphotriesterase"/>
    <property type="match status" value="1"/>
</dbReference>
<organism evidence="1">
    <name type="scientific">marine metagenome</name>
    <dbReference type="NCBI Taxonomy" id="408172"/>
    <lineage>
        <taxon>unclassified sequences</taxon>
        <taxon>metagenomes</taxon>
        <taxon>ecological metagenomes</taxon>
    </lineage>
</organism>
<dbReference type="AlphaFoldDB" id="A0A382EVW1"/>
<dbReference type="PANTHER" id="PTHR33546">
    <property type="entry name" value="LARGE, MULTIFUNCTIONAL SECRETED PROTEIN-RELATED"/>
    <property type="match status" value="1"/>
</dbReference>
<protein>
    <recommendedName>
        <fullName evidence="2">Glucose/Sorbosone dehydrogenase domain-containing protein</fullName>
    </recommendedName>
</protein>
<name>A0A382EVW1_9ZZZZ</name>
<gene>
    <name evidence="1" type="ORF">METZ01_LOCUS207138</name>
</gene>
<proteinExistence type="predicted"/>
<sequence length="185" mass="20663">MKTFLSFFALVGISTMIVSLPAQDKPARIPAGYSVEKIETPQGVSLGVGGLEFAPDGSLMMCTREGEVWKYSIKKNQWSLFADGLHESLGLWIDPKTSETFVIQRGEITKLVDTDRDGRADLYETFNAGWGVTDNYHEYAFGLVRDSKGNFYGTLNTSLSWPGWARSKKWDIARVWTAGYKDTEG</sequence>